<organism evidence="17 18">
    <name type="scientific">Solimonas fluminis</name>
    <dbReference type="NCBI Taxonomy" id="2086571"/>
    <lineage>
        <taxon>Bacteria</taxon>
        <taxon>Pseudomonadati</taxon>
        <taxon>Pseudomonadota</taxon>
        <taxon>Gammaproteobacteria</taxon>
        <taxon>Nevskiales</taxon>
        <taxon>Nevskiaceae</taxon>
        <taxon>Solimonas</taxon>
    </lineage>
</organism>
<accession>A0A2S5TLX6</accession>
<evidence type="ECO:0000256" key="6">
    <source>
        <dbReference type="ARBA" id="ARBA00022475"/>
    </source>
</evidence>
<reference evidence="17 18" key="1">
    <citation type="submission" date="2018-02" db="EMBL/GenBank/DDBJ databases">
        <title>Genome sequencing of Solimonas sp. HR-BB.</title>
        <authorList>
            <person name="Lee Y."/>
            <person name="Jeon C.O."/>
        </authorList>
    </citation>
    <scope>NUCLEOTIDE SEQUENCE [LARGE SCALE GENOMIC DNA]</scope>
    <source>
        <strain evidence="17 18">HR-BB</strain>
    </source>
</reference>
<keyword evidence="6" id="KW-1003">Cell membrane</keyword>
<dbReference type="InterPro" id="IPR043427">
    <property type="entry name" value="YscJ/FliF"/>
</dbReference>
<evidence type="ECO:0000256" key="14">
    <source>
        <dbReference type="SAM" id="Phobius"/>
    </source>
</evidence>
<feature type="region of interest" description="Disordered" evidence="13">
    <location>
        <begin position="274"/>
        <end position="353"/>
    </location>
</feature>
<feature type="transmembrane region" description="Helical" evidence="14">
    <location>
        <begin position="21"/>
        <end position="41"/>
    </location>
</feature>
<dbReference type="Pfam" id="PF08345">
    <property type="entry name" value="YscJ_FliF_C"/>
    <property type="match status" value="1"/>
</dbReference>
<dbReference type="Proteomes" id="UP000238220">
    <property type="component" value="Unassembled WGS sequence"/>
</dbReference>
<evidence type="ECO:0000256" key="11">
    <source>
        <dbReference type="ARBA" id="ARBA00025936"/>
    </source>
</evidence>
<evidence type="ECO:0000256" key="13">
    <source>
        <dbReference type="SAM" id="MobiDB-lite"/>
    </source>
</evidence>
<feature type="domain" description="Flagellar M-ring C-terminal" evidence="16">
    <location>
        <begin position="250"/>
        <end position="422"/>
    </location>
</feature>
<comment type="similarity">
    <text evidence="4 12">Belongs to the FliF family.</text>
</comment>
<dbReference type="Gene3D" id="3.30.300.30">
    <property type="match status" value="1"/>
</dbReference>
<dbReference type="AlphaFoldDB" id="A0A2S5TLX6"/>
<keyword evidence="18" id="KW-1185">Reference proteome</keyword>
<evidence type="ECO:0000256" key="3">
    <source>
        <dbReference type="ARBA" id="ARBA00004651"/>
    </source>
</evidence>
<evidence type="ECO:0000256" key="10">
    <source>
        <dbReference type="ARBA" id="ARBA00023143"/>
    </source>
</evidence>
<evidence type="ECO:0000256" key="4">
    <source>
        <dbReference type="ARBA" id="ARBA00007971"/>
    </source>
</evidence>
<sequence>MAELALPSPARSLKDIPALRQLIMLVGVAVAVAAGFTVFSWSQKPDLAPLYGNLADKDAAEIGESLRAAGIPFQVDTATGSVSVPAAQVHEARLKLASQGLPRGSAQGFELIQQEQGFGTSQFIETARYQHALETELARSVATLQPVRAARVHLALPKASAFARNREAASASVLVELHAGRTLEADQVASIVHMVASSVSNLQPSAVTVVDQNGRLLTREGDSQMGQSSEQFDYARRVEADYVRRIEQLLTPMLGAGRVSAQVTADLDFSVTEEARESYKPDSAAVRSEQTSEEQQRAPAGPAAGIPGATSNQPPPQTANPPLNQLSGAGGSAEAPLSQSKQSSRSYEIDRTLSHTRQPVGSVRRLSVAVLVDYVPRVGADKKVTMVALGKAELDKVNALVREAVGFSEQRGDSLSVQNAAFVQPDAVTPDELPIWQNPQLRDGLRHLGGALVVLVLIFAVLRPVLKQLLAAPLAPRAAPGALSAGAVPGMAADDVRVVSDGPVALGRGPGASAVAALPDPYDQKLQTARSAVSQDPKRVAQVVKNWIGQE</sequence>
<dbReference type="OrthoDB" id="8554211at2"/>
<evidence type="ECO:0000256" key="8">
    <source>
        <dbReference type="ARBA" id="ARBA00022989"/>
    </source>
</evidence>
<keyword evidence="17" id="KW-0969">Cilium</keyword>
<evidence type="ECO:0000313" key="18">
    <source>
        <dbReference type="Proteomes" id="UP000238220"/>
    </source>
</evidence>
<keyword evidence="10 12" id="KW-0975">Bacterial flagellum</keyword>
<evidence type="ECO:0000259" key="15">
    <source>
        <dbReference type="Pfam" id="PF01514"/>
    </source>
</evidence>
<dbReference type="NCBIfam" id="TIGR00206">
    <property type="entry name" value="fliF"/>
    <property type="match status" value="1"/>
</dbReference>
<dbReference type="GO" id="GO:0003774">
    <property type="term" value="F:cytoskeletal motor activity"/>
    <property type="evidence" value="ECO:0007669"/>
    <property type="project" value="InterPro"/>
</dbReference>
<comment type="subunit">
    <text evidence="11">The basal body constitutes a major portion of the flagellar organelle and consists of four rings (L,P,S, and M) mounted on a central rod. The M ring is integral to the inner membrane of the cell and may be connected to the flagellar rod via the S ring. The S (supramembrane ring) lies just distal to the M ring. The L and P rings lie in the outer membrane and the periplasmic space, respectively.</text>
</comment>
<feature type="domain" description="Flagellar M-ring N-terminal" evidence="15">
    <location>
        <begin position="43"/>
        <end position="218"/>
    </location>
</feature>
<evidence type="ECO:0000259" key="16">
    <source>
        <dbReference type="Pfam" id="PF08345"/>
    </source>
</evidence>
<dbReference type="InterPro" id="IPR006182">
    <property type="entry name" value="FliF_N_dom"/>
</dbReference>
<keyword evidence="9 14" id="KW-0472">Membrane</keyword>
<comment type="caution">
    <text evidence="17">The sequence shown here is derived from an EMBL/GenBank/DDBJ whole genome shotgun (WGS) entry which is preliminary data.</text>
</comment>
<keyword evidence="17" id="KW-0282">Flagellum</keyword>
<dbReference type="RefSeq" id="WP_104228960.1">
    <property type="nucleotide sequence ID" value="NZ_PSNW01000001.1"/>
</dbReference>
<feature type="compositionally biased region" description="Polar residues" evidence="13">
    <location>
        <begin position="337"/>
        <end position="346"/>
    </location>
</feature>
<keyword evidence="17" id="KW-0966">Cell projection</keyword>
<dbReference type="PRINTS" id="PR01009">
    <property type="entry name" value="FLGMRINGFLIF"/>
</dbReference>
<feature type="compositionally biased region" description="Low complexity" evidence="13">
    <location>
        <begin position="298"/>
        <end position="309"/>
    </location>
</feature>
<dbReference type="EMBL" id="PSNW01000001">
    <property type="protein sequence ID" value="PPE75995.1"/>
    <property type="molecule type" value="Genomic_DNA"/>
</dbReference>
<dbReference type="GO" id="GO:0009431">
    <property type="term" value="C:bacterial-type flagellum basal body, MS ring"/>
    <property type="evidence" value="ECO:0007669"/>
    <property type="project" value="InterPro"/>
</dbReference>
<dbReference type="InterPro" id="IPR045851">
    <property type="entry name" value="AMP-bd_C_sf"/>
</dbReference>
<comment type="subcellular location">
    <subcellularLocation>
        <location evidence="2 12">Bacterial flagellum basal body</location>
    </subcellularLocation>
    <subcellularLocation>
        <location evidence="3">Cell membrane</location>
        <topology evidence="3">Multi-pass membrane protein</topology>
    </subcellularLocation>
</comment>
<evidence type="ECO:0000313" key="17">
    <source>
        <dbReference type="EMBL" id="PPE75995.1"/>
    </source>
</evidence>
<evidence type="ECO:0000256" key="2">
    <source>
        <dbReference type="ARBA" id="ARBA00004117"/>
    </source>
</evidence>
<keyword evidence="8 14" id="KW-1133">Transmembrane helix</keyword>
<dbReference type="GO" id="GO:0005886">
    <property type="term" value="C:plasma membrane"/>
    <property type="evidence" value="ECO:0007669"/>
    <property type="project" value="UniProtKB-SubCell"/>
</dbReference>
<keyword evidence="7 14" id="KW-0812">Transmembrane</keyword>
<evidence type="ECO:0000256" key="12">
    <source>
        <dbReference type="PIRNR" id="PIRNR004862"/>
    </source>
</evidence>
<dbReference type="PIRSF" id="PIRSF004862">
    <property type="entry name" value="FliF"/>
    <property type="match status" value="1"/>
</dbReference>
<name>A0A2S5TLX6_9GAMM</name>
<gene>
    <name evidence="17" type="ORF">C3942_03700</name>
</gene>
<dbReference type="InterPro" id="IPR013556">
    <property type="entry name" value="Flag_M-ring_C"/>
</dbReference>
<dbReference type="PANTHER" id="PTHR30046">
    <property type="entry name" value="FLAGELLAR M-RING PROTEIN"/>
    <property type="match status" value="1"/>
</dbReference>
<evidence type="ECO:0000256" key="5">
    <source>
        <dbReference type="ARBA" id="ARBA00017949"/>
    </source>
</evidence>
<dbReference type="PANTHER" id="PTHR30046:SF0">
    <property type="entry name" value="FLAGELLAR M-RING PROTEIN"/>
    <property type="match status" value="1"/>
</dbReference>
<evidence type="ECO:0000256" key="1">
    <source>
        <dbReference type="ARBA" id="ARBA00003820"/>
    </source>
</evidence>
<dbReference type="GO" id="GO:0071973">
    <property type="term" value="P:bacterial-type flagellum-dependent cell motility"/>
    <property type="evidence" value="ECO:0007669"/>
    <property type="project" value="InterPro"/>
</dbReference>
<proteinExistence type="inferred from homology"/>
<dbReference type="Pfam" id="PF01514">
    <property type="entry name" value="YscJ_FliF"/>
    <property type="match status" value="1"/>
</dbReference>
<evidence type="ECO:0000256" key="9">
    <source>
        <dbReference type="ARBA" id="ARBA00023136"/>
    </source>
</evidence>
<evidence type="ECO:0000256" key="7">
    <source>
        <dbReference type="ARBA" id="ARBA00022692"/>
    </source>
</evidence>
<dbReference type="InterPro" id="IPR000067">
    <property type="entry name" value="FlgMring_FliF"/>
</dbReference>
<protein>
    <recommendedName>
        <fullName evidence="5 12">Flagellar M-ring protein</fullName>
    </recommendedName>
</protein>
<comment type="function">
    <text evidence="1 12">The M ring may be actively involved in energy transduction.</text>
</comment>